<proteinExistence type="predicted"/>
<protein>
    <recommendedName>
        <fullName evidence="3">Emp24/gp25L/p24 family protein</fullName>
    </recommendedName>
</protein>
<dbReference type="AlphaFoldDB" id="A0A2X2JKD5"/>
<reference evidence="1 2" key="1">
    <citation type="submission" date="2018-06" db="EMBL/GenBank/DDBJ databases">
        <authorList>
            <consortium name="Pathogen Informatics"/>
            <person name="Doyle S."/>
        </authorList>
    </citation>
    <scope>NUCLEOTIDE SEQUENCE [LARGE SCALE GENOMIC DNA]</scope>
    <source>
        <strain evidence="1 2">NCTC11343</strain>
    </source>
</reference>
<dbReference type="EMBL" id="UAUU01000011">
    <property type="protein sequence ID" value="SPZ94234.1"/>
    <property type="molecule type" value="Genomic_DNA"/>
</dbReference>
<gene>
    <name evidence="1" type="ORF">NCTC11343_05167</name>
</gene>
<name>A0A2X2JKD5_SPHMU</name>
<dbReference type="GeneID" id="97180007"/>
<evidence type="ECO:0000313" key="2">
    <source>
        <dbReference type="Proteomes" id="UP000251241"/>
    </source>
</evidence>
<sequence>MGKLRLLIMSVLAIFIYGACQFPQRPPQSSTNESNHKAQELPSNVTFFGGGRSKEMNMVSGKTDTIFISVHQADSVLIKIKTPIDTANVRISQLFLPDGSSDGPFGKEFTYRFKDIGQYHITVNENKMIGNHYSGPYIVQIVPIVQSF</sequence>
<accession>A0A2X2JKD5</accession>
<evidence type="ECO:0008006" key="3">
    <source>
        <dbReference type="Google" id="ProtNLM"/>
    </source>
</evidence>
<organism evidence="1 2">
    <name type="scientific">Sphingobacterium multivorum</name>
    <dbReference type="NCBI Taxonomy" id="28454"/>
    <lineage>
        <taxon>Bacteria</taxon>
        <taxon>Pseudomonadati</taxon>
        <taxon>Bacteroidota</taxon>
        <taxon>Sphingobacteriia</taxon>
        <taxon>Sphingobacteriales</taxon>
        <taxon>Sphingobacteriaceae</taxon>
        <taxon>Sphingobacterium</taxon>
    </lineage>
</organism>
<dbReference type="Proteomes" id="UP000251241">
    <property type="component" value="Unassembled WGS sequence"/>
</dbReference>
<dbReference type="RefSeq" id="WP_112376194.1">
    <property type="nucleotide sequence ID" value="NZ_CP069793.1"/>
</dbReference>
<evidence type="ECO:0000313" key="1">
    <source>
        <dbReference type="EMBL" id="SPZ94234.1"/>
    </source>
</evidence>